<dbReference type="EMBL" id="BK032688">
    <property type="protein sequence ID" value="DAF55394.1"/>
    <property type="molecule type" value="Genomic_DNA"/>
</dbReference>
<reference evidence="1" key="1">
    <citation type="journal article" date="2021" name="Proc. Natl. Acad. Sci. U.S.A.">
        <title>A Catalog of Tens of Thousands of Viruses from Human Metagenomes Reveals Hidden Associations with Chronic Diseases.</title>
        <authorList>
            <person name="Tisza M.J."/>
            <person name="Buck C.B."/>
        </authorList>
    </citation>
    <scope>NUCLEOTIDE SEQUENCE</scope>
    <source>
        <strain evidence="1">CtoC338</strain>
    </source>
</reference>
<name>A0A8S5SXW6_9VIRU</name>
<proteinExistence type="predicted"/>
<evidence type="ECO:0008006" key="2">
    <source>
        <dbReference type="Google" id="ProtNLM"/>
    </source>
</evidence>
<sequence>MNGTFDPMYSSNNIWVDTDMGSCLTNNLENIESDILSLQTSKANVNHVHTDYSLINHTHSYNDLTDQPIIPTTLPANGGNSDTVDGKHASDFATTSHKHSASDITNGILPISKGGTGASTIGGVLDNLGNVGKVYSSMPGDKSIARMSMATIASLTLPAGVYIITGNHQWQANGTGCMYISRITKSDDSVVYCIARSDMIGGGGATTAAIVELTETTTVKYETYHQYSTATNAEAIRFCAVKIR</sequence>
<organism evidence="1">
    <name type="scientific">virus sp. ctoC338</name>
    <dbReference type="NCBI Taxonomy" id="2827997"/>
    <lineage>
        <taxon>Viruses</taxon>
    </lineage>
</organism>
<evidence type="ECO:0000313" key="1">
    <source>
        <dbReference type="EMBL" id="DAF55394.1"/>
    </source>
</evidence>
<accession>A0A8S5SXW6</accession>
<protein>
    <recommendedName>
        <fullName evidence="2">Tail fiber protein</fullName>
    </recommendedName>
</protein>